<dbReference type="Pfam" id="PF04191">
    <property type="entry name" value="PEMT"/>
    <property type="match status" value="1"/>
</dbReference>
<feature type="transmembrane region" description="Helical" evidence="5">
    <location>
        <begin position="114"/>
        <end position="134"/>
    </location>
</feature>
<dbReference type="GO" id="GO:0012505">
    <property type="term" value="C:endomembrane system"/>
    <property type="evidence" value="ECO:0007669"/>
    <property type="project" value="UniProtKB-SubCell"/>
</dbReference>
<evidence type="ECO:0000256" key="3">
    <source>
        <dbReference type="ARBA" id="ARBA00022989"/>
    </source>
</evidence>
<dbReference type="InterPro" id="IPR007318">
    <property type="entry name" value="Phopholipid_MeTrfase"/>
</dbReference>
<reference evidence="6 7" key="1">
    <citation type="submission" date="2019-10" db="EMBL/GenBank/DDBJ databases">
        <title>Whole genome shotgun sequence of Acrocarpospora corrugata NBRC 13972.</title>
        <authorList>
            <person name="Ichikawa N."/>
            <person name="Kimura A."/>
            <person name="Kitahashi Y."/>
            <person name="Komaki H."/>
            <person name="Oguchi A."/>
        </authorList>
    </citation>
    <scope>NUCLEOTIDE SEQUENCE [LARGE SCALE GENOMIC DNA]</scope>
    <source>
        <strain evidence="6 7">NBRC 13972</strain>
    </source>
</reference>
<evidence type="ECO:0000313" key="6">
    <source>
        <dbReference type="EMBL" id="GES03932.1"/>
    </source>
</evidence>
<dbReference type="EMBL" id="BLAD01000074">
    <property type="protein sequence ID" value="GES03932.1"/>
    <property type="molecule type" value="Genomic_DNA"/>
</dbReference>
<keyword evidence="2 5" id="KW-0812">Transmembrane</keyword>
<dbReference type="AlphaFoldDB" id="A0A5M3W7J7"/>
<comment type="subcellular location">
    <subcellularLocation>
        <location evidence="1">Endomembrane system</location>
        <topology evidence="1">Multi-pass membrane protein</topology>
    </subcellularLocation>
</comment>
<feature type="transmembrane region" description="Helical" evidence="5">
    <location>
        <begin position="172"/>
        <end position="193"/>
    </location>
</feature>
<evidence type="ECO:0000256" key="4">
    <source>
        <dbReference type="ARBA" id="ARBA00023136"/>
    </source>
</evidence>
<dbReference type="Proteomes" id="UP000334990">
    <property type="component" value="Unassembled WGS sequence"/>
</dbReference>
<keyword evidence="3 5" id="KW-1133">Transmembrane helix</keyword>
<sequence length="397" mass="41744">MIAVLTFAPIVVCWLTLLVVRPAGSGIAAVILATVWNLVALSVVNVVAVEVGWWSFPGEELPVGLLLGWAVLWGAIPAHIGRDHPPPLVVGVLAWIDLAFMPQAGPVVVVHATWLYGEAVAIAVALIPGLLLARWTAAGTRLGVRVSAQVVLAGAVMLGLPLAVTGAWDQPAWVLCLLAQVLAVPCLLGVAAVREFAVAGSGTPLPFDPPERLVTSGPYAYVRNPMQVSMVASYLVLALVDVRFLAGAVTAFCYGAGLAAWHEGGQLRARFGRGHDAVRAWAPSLRPYPGMPSAVVYLAESCGECSALARWLAGRRPVALRVAAAEGYPGELRRMRYEREDGVAADGVAAFANAVQHVHLGWALAGWFLLLPGVRWFAQLAADAFGGGPRDLPVRGG</sequence>
<feature type="transmembrane region" description="Helical" evidence="5">
    <location>
        <begin position="146"/>
        <end position="166"/>
    </location>
</feature>
<dbReference type="RefSeq" id="WP_246239312.1">
    <property type="nucleotide sequence ID" value="NZ_BAAABN010000016.1"/>
</dbReference>
<proteinExistence type="predicted"/>
<dbReference type="Gene3D" id="1.20.120.1630">
    <property type="match status" value="1"/>
</dbReference>
<gene>
    <name evidence="6" type="ORF">Acor_59980</name>
</gene>
<evidence type="ECO:0000256" key="1">
    <source>
        <dbReference type="ARBA" id="ARBA00004127"/>
    </source>
</evidence>
<accession>A0A5M3W7J7</accession>
<name>A0A5M3W7J7_9ACTN</name>
<evidence type="ECO:0000256" key="5">
    <source>
        <dbReference type="SAM" id="Phobius"/>
    </source>
</evidence>
<keyword evidence="7" id="KW-1185">Reference proteome</keyword>
<comment type="caution">
    <text evidence="6">The sequence shown here is derived from an EMBL/GenBank/DDBJ whole genome shotgun (WGS) entry which is preliminary data.</text>
</comment>
<feature type="transmembrane region" description="Helical" evidence="5">
    <location>
        <begin position="63"/>
        <end position="80"/>
    </location>
</feature>
<evidence type="ECO:0008006" key="8">
    <source>
        <dbReference type="Google" id="ProtNLM"/>
    </source>
</evidence>
<evidence type="ECO:0000256" key="2">
    <source>
        <dbReference type="ARBA" id="ARBA00022692"/>
    </source>
</evidence>
<organism evidence="6 7">
    <name type="scientific">Acrocarpospora corrugata</name>
    <dbReference type="NCBI Taxonomy" id="35763"/>
    <lineage>
        <taxon>Bacteria</taxon>
        <taxon>Bacillati</taxon>
        <taxon>Actinomycetota</taxon>
        <taxon>Actinomycetes</taxon>
        <taxon>Streptosporangiales</taxon>
        <taxon>Streptosporangiaceae</taxon>
        <taxon>Acrocarpospora</taxon>
    </lineage>
</organism>
<keyword evidence="4 5" id="KW-0472">Membrane</keyword>
<evidence type="ECO:0000313" key="7">
    <source>
        <dbReference type="Proteomes" id="UP000334990"/>
    </source>
</evidence>
<protein>
    <recommendedName>
        <fullName evidence="8">Phospholipid methyltransferase</fullName>
    </recommendedName>
</protein>